<evidence type="ECO:0000313" key="3">
    <source>
        <dbReference type="Proteomes" id="UP000245634"/>
    </source>
</evidence>
<sequence>MGQLSELMQRHWEQRNQDLDNFRANCAKAREEIREINRQMQEQRERFLRESRMR</sequence>
<reference evidence="2 3" key="1">
    <citation type="submission" date="2018-05" db="EMBL/GenBank/DDBJ databases">
        <title>Genomic Encyclopedia of Type Strains, Phase IV (KMG-IV): sequencing the most valuable type-strain genomes for metagenomic binning, comparative biology and taxonomic classification.</title>
        <authorList>
            <person name="Goeker M."/>
        </authorList>
    </citation>
    <scope>NUCLEOTIDE SEQUENCE [LARGE SCALE GENOMIC DNA]</scope>
    <source>
        <strain evidence="2 3">DSM 18773</strain>
    </source>
</reference>
<comment type="caution">
    <text evidence="2">The sequence shown here is derived from an EMBL/GenBank/DDBJ whole genome shotgun (WGS) entry which is preliminary data.</text>
</comment>
<dbReference type="Proteomes" id="UP000245634">
    <property type="component" value="Unassembled WGS sequence"/>
</dbReference>
<accession>A0A316D4F4</accession>
<organism evidence="2 3">
    <name type="scientific">Tumebacillus permanentifrigoris</name>
    <dbReference type="NCBI Taxonomy" id="378543"/>
    <lineage>
        <taxon>Bacteria</taxon>
        <taxon>Bacillati</taxon>
        <taxon>Bacillota</taxon>
        <taxon>Bacilli</taxon>
        <taxon>Bacillales</taxon>
        <taxon>Alicyclobacillaceae</taxon>
        <taxon>Tumebacillus</taxon>
    </lineage>
</organism>
<proteinExistence type="predicted"/>
<feature type="coiled-coil region" evidence="1">
    <location>
        <begin position="19"/>
        <end position="50"/>
    </location>
</feature>
<evidence type="ECO:0000256" key="1">
    <source>
        <dbReference type="SAM" id="Coils"/>
    </source>
</evidence>
<name>A0A316D4F4_9BACL</name>
<evidence type="ECO:0000313" key="2">
    <source>
        <dbReference type="EMBL" id="PWK05312.1"/>
    </source>
</evidence>
<gene>
    <name evidence="2" type="ORF">C7459_12461</name>
</gene>
<dbReference type="RefSeq" id="WP_170119591.1">
    <property type="nucleotide sequence ID" value="NZ_QGGL01000024.1"/>
</dbReference>
<keyword evidence="3" id="KW-1185">Reference proteome</keyword>
<dbReference type="AlphaFoldDB" id="A0A316D4F4"/>
<protein>
    <submittedName>
        <fullName evidence="2">Uncharacterized protein</fullName>
    </submittedName>
</protein>
<keyword evidence="1" id="KW-0175">Coiled coil</keyword>
<dbReference type="EMBL" id="QGGL01000024">
    <property type="protein sequence ID" value="PWK05312.1"/>
    <property type="molecule type" value="Genomic_DNA"/>
</dbReference>